<gene>
    <name evidence="1" type="ORF">MENTE1834_LOCUS8027</name>
</gene>
<evidence type="ECO:0000313" key="2">
    <source>
        <dbReference type="Proteomes" id="UP001497535"/>
    </source>
</evidence>
<accession>A0ACB0Y5M2</accession>
<reference evidence="1" key="1">
    <citation type="submission" date="2023-11" db="EMBL/GenBank/DDBJ databases">
        <authorList>
            <person name="Poullet M."/>
        </authorList>
    </citation>
    <scope>NUCLEOTIDE SEQUENCE</scope>
    <source>
        <strain evidence="1">E1834</strain>
    </source>
</reference>
<dbReference type="EMBL" id="CAVMJV010000006">
    <property type="protein sequence ID" value="CAK5032977.1"/>
    <property type="molecule type" value="Genomic_DNA"/>
</dbReference>
<evidence type="ECO:0000313" key="1">
    <source>
        <dbReference type="EMBL" id="CAK5032977.1"/>
    </source>
</evidence>
<proteinExistence type="predicted"/>
<protein>
    <submittedName>
        <fullName evidence="1">Uncharacterized protein</fullName>
    </submittedName>
</protein>
<keyword evidence="2" id="KW-1185">Reference proteome</keyword>
<comment type="caution">
    <text evidence="1">The sequence shown here is derived from an EMBL/GenBank/DDBJ whole genome shotgun (WGS) entry which is preliminary data.</text>
</comment>
<dbReference type="Proteomes" id="UP001497535">
    <property type="component" value="Unassembled WGS sequence"/>
</dbReference>
<sequence length="152" mass="17293">MSSTTFICIICSEPLTSDNMFSISCGHVFHEDCMTQIISQKKYCPQCQKVATLKDVRQLHLQPLDNMQTKSESNKIKLNVIDLINHKFVLENVKSCDTISLIKCMIEMKSGIPPDQQRLIYIGTQLKDDRTIAYYDIEDGATIHLILHLLGC</sequence>
<name>A0ACB0Y5M2_MELEN</name>
<organism evidence="1 2">
    <name type="scientific">Meloidogyne enterolobii</name>
    <name type="common">Root-knot nematode worm</name>
    <name type="synonym">Meloidogyne mayaguensis</name>
    <dbReference type="NCBI Taxonomy" id="390850"/>
    <lineage>
        <taxon>Eukaryota</taxon>
        <taxon>Metazoa</taxon>
        <taxon>Ecdysozoa</taxon>
        <taxon>Nematoda</taxon>
        <taxon>Chromadorea</taxon>
        <taxon>Rhabditida</taxon>
        <taxon>Tylenchina</taxon>
        <taxon>Tylenchomorpha</taxon>
        <taxon>Tylenchoidea</taxon>
        <taxon>Meloidogynidae</taxon>
        <taxon>Meloidogyninae</taxon>
        <taxon>Meloidogyne</taxon>
    </lineage>
</organism>